<keyword evidence="1" id="KW-0575">Peroxidase</keyword>
<evidence type="ECO:0000313" key="1">
    <source>
        <dbReference type="EMBL" id="XFD39033.1"/>
    </source>
</evidence>
<gene>
    <name evidence="1" type="primary">tpx</name>
    <name evidence="1" type="ORF">O0236_006245</name>
</gene>
<dbReference type="EMBL" id="CP168151">
    <property type="protein sequence ID" value="XFD39033.1"/>
    <property type="molecule type" value="Genomic_DNA"/>
</dbReference>
<reference evidence="1" key="1">
    <citation type="submission" date="2024-08" db="EMBL/GenBank/DDBJ databases">
        <title>Lentilactobacillus sp. nov., isolated from tree bark.</title>
        <authorList>
            <person name="Phuengjayaem S."/>
            <person name="Tanasupawat S."/>
        </authorList>
    </citation>
    <scope>NUCLEOTIDE SEQUENCE</scope>
    <source>
        <strain evidence="1">SPB1-3</strain>
    </source>
</reference>
<dbReference type="Proteomes" id="UP001149860">
    <property type="component" value="Chromosome"/>
</dbReference>
<dbReference type="EC" id="1.11.1.-" evidence="1"/>
<keyword evidence="1" id="KW-0560">Oxidoreductase</keyword>
<accession>A0ACD5DCZ5</accession>
<sequence length="169" mass="18724">MQITVSGKEEQLYGNPPVNGDKLPKFKLEDANGNKVKTADLLGKVTLISTIPDINTAVCSMETRKFNQEADHYTDAQFVVVSNNTVEQQKDWCAAEGVENIRMLSDEQLSLGYAMGVYLPNFGALARTIFIVDKVGTVVYRQIVDELHDEPDYAKALAALNKVANRIDE</sequence>
<protein>
    <submittedName>
        <fullName evidence="1">Thiol peroxidase</fullName>
        <ecNumber evidence="1">1.11.1.-</ecNumber>
    </submittedName>
</protein>
<organism evidence="1 2">
    <name type="scientific">Lentilactobacillus terminaliae</name>
    <dbReference type="NCBI Taxonomy" id="3003483"/>
    <lineage>
        <taxon>Bacteria</taxon>
        <taxon>Bacillati</taxon>
        <taxon>Bacillota</taxon>
        <taxon>Bacilli</taxon>
        <taxon>Lactobacillales</taxon>
        <taxon>Lactobacillaceae</taxon>
        <taxon>Lentilactobacillus</taxon>
    </lineage>
</organism>
<keyword evidence="2" id="KW-1185">Reference proteome</keyword>
<name>A0ACD5DCZ5_9LACO</name>
<proteinExistence type="predicted"/>
<evidence type="ECO:0000313" key="2">
    <source>
        <dbReference type="Proteomes" id="UP001149860"/>
    </source>
</evidence>